<proteinExistence type="predicted"/>
<name>T1EXQ2_HELRO</name>
<dbReference type="HOGENOM" id="CLU_2087435_0_0_1"/>
<gene>
    <name evidence="2" type="primary">20201352</name>
    <name evidence="1" type="ORF">HELRODRAFT_166080</name>
</gene>
<reference evidence="3" key="1">
    <citation type="submission" date="2012-12" db="EMBL/GenBank/DDBJ databases">
        <authorList>
            <person name="Hellsten U."/>
            <person name="Grimwood J."/>
            <person name="Chapman J.A."/>
            <person name="Shapiro H."/>
            <person name="Aerts A."/>
            <person name="Otillar R.P."/>
            <person name="Terry A.Y."/>
            <person name="Boore J.L."/>
            <person name="Simakov O."/>
            <person name="Marletaz F."/>
            <person name="Cho S.-J."/>
            <person name="Edsinger-Gonzales E."/>
            <person name="Havlak P."/>
            <person name="Kuo D.-H."/>
            <person name="Larsson T."/>
            <person name="Lv J."/>
            <person name="Arendt D."/>
            <person name="Savage R."/>
            <person name="Osoegawa K."/>
            <person name="de Jong P."/>
            <person name="Lindberg D.R."/>
            <person name="Seaver E.C."/>
            <person name="Weisblat D.A."/>
            <person name="Putnam N.H."/>
            <person name="Grigoriev I.V."/>
            <person name="Rokhsar D.S."/>
        </authorList>
    </citation>
    <scope>NUCLEOTIDE SEQUENCE</scope>
</reference>
<dbReference type="RefSeq" id="XP_009031356.1">
    <property type="nucleotide sequence ID" value="XM_009033108.1"/>
</dbReference>
<organism evidence="2 3">
    <name type="scientific">Helobdella robusta</name>
    <name type="common">Californian leech</name>
    <dbReference type="NCBI Taxonomy" id="6412"/>
    <lineage>
        <taxon>Eukaryota</taxon>
        <taxon>Metazoa</taxon>
        <taxon>Spiralia</taxon>
        <taxon>Lophotrochozoa</taxon>
        <taxon>Annelida</taxon>
        <taxon>Clitellata</taxon>
        <taxon>Hirudinea</taxon>
        <taxon>Rhynchobdellida</taxon>
        <taxon>Glossiphoniidae</taxon>
        <taxon>Helobdella</taxon>
    </lineage>
</organism>
<keyword evidence="3" id="KW-1185">Reference proteome</keyword>
<dbReference type="EnsemblMetazoa" id="HelroT166080">
    <property type="protein sequence ID" value="HelroP166080"/>
    <property type="gene ID" value="HelroG166080"/>
</dbReference>
<reference evidence="2" key="3">
    <citation type="submission" date="2015-06" db="UniProtKB">
        <authorList>
            <consortium name="EnsemblMetazoa"/>
        </authorList>
    </citation>
    <scope>IDENTIFICATION</scope>
</reference>
<dbReference type="AlphaFoldDB" id="T1EXQ2"/>
<evidence type="ECO:0000313" key="2">
    <source>
        <dbReference type="EnsemblMetazoa" id="HelroP166080"/>
    </source>
</evidence>
<evidence type="ECO:0000313" key="3">
    <source>
        <dbReference type="Proteomes" id="UP000015101"/>
    </source>
</evidence>
<reference evidence="1 3" key="2">
    <citation type="journal article" date="2013" name="Nature">
        <title>Insights into bilaterian evolution from three spiralian genomes.</title>
        <authorList>
            <person name="Simakov O."/>
            <person name="Marletaz F."/>
            <person name="Cho S.J."/>
            <person name="Edsinger-Gonzales E."/>
            <person name="Havlak P."/>
            <person name="Hellsten U."/>
            <person name="Kuo D.H."/>
            <person name="Larsson T."/>
            <person name="Lv J."/>
            <person name="Arendt D."/>
            <person name="Savage R."/>
            <person name="Osoegawa K."/>
            <person name="de Jong P."/>
            <person name="Grimwood J."/>
            <person name="Chapman J.A."/>
            <person name="Shapiro H."/>
            <person name="Aerts A."/>
            <person name="Otillar R.P."/>
            <person name="Terry A.Y."/>
            <person name="Boore J.L."/>
            <person name="Grigoriev I.V."/>
            <person name="Lindberg D.R."/>
            <person name="Seaver E.C."/>
            <person name="Weisblat D.A."/>
            <person name="Putnam N.H."/>
            <person name="Rokhsar D.S."/>
        </authorList>
    </citation>
    <scope>NUCLEOTIDE SEQUENCE</scope>
</reference>
<dbReference type="GeneID" id="20201352"/>
<evidence type="ECO:0000313" key="1">
    <source>
        <dbReference type="EMBL" id="ESN90414.1"/>
    </source>
</evidence>
<dbReference type="EMBL" id="KB097753">
    <property type="protein sequence ID" value="ESN90414.1"/>
    <property type="molecule type" value="Genomic_DNA"/>
</dbReference>
<accession>T1EXQ2</accession>
<dbReference type="KEGG" id="hro:HELRODRAFT_166080"/>
<dbReference type="EMBL" id="AMQM01002251">
    <property type="status" value="NOT_ANNOTATED_CDS"/>
    <property type="molecule type" value="Genomic_DNA"/>
</dbReference>
<dbReference type="Proteomes" id="UP000015101">
    <property type="component" value="Unassembled WGS sequence"/>
</dbReference>
<dbReference type="InParanoid" id="T1EXQ2"/>
<protein>
    <submittedName>
        <fullName evidence="1 2">Uncharacterized protein</fullName>
    </submittedName>
</protein>
<sequence>MNNGDSSIEDTRLKHKSQYKYASLNMRCFMAKRVNNRNKHNNNVVCNYGLTDFMCTFYILQKEATEKIVVTSSNATATFTITIVANVQSHSTALATATETATATATETSYSDRNLDS</sequence>
<dbReference type="CTD" id="20201352"/>